<keyword evidence="7" id="KW-0547">Nucleotide-binding</keyword>
<dbReference type="SUPFAM" id="SSF52540">
    <property type="entry name" value="P-loop containing nucleoside triphosphate hydrolases"/>
    <property type="match status" value="1"/>
</dbReference>
<protein>
    <recommendedName>
        <fullName evidence="13">adenylate dimethylallyltransferase (ADP/ATP-dependent)</fullName>
        <ecNumber evidence="13">2.5.1.112</ecNumber>
    </recommendedName>
</protein>
<keyword evidence="5" id="KW-0808">Transferase</keyword>
<dbReference type="GO" id="GO:0052622">
    <property type="term" value="F:ATP/ADP dimethylallyltransferase activity"/>
    <property type="evidence" value="ECO:0007669"/>
    <property type="project" value="UniProtKB-EC"/>
</dbReference>
<dbReference type="GO" id="GO:0005524">
    <property type="term" value="F:ATP binding"/>
    <property type="evidence" value="ECO:0007669"/>
    <property type="project" value="UniProtKB-KW"/>
</dbReference>
<keyword evidence="8" id="KW-0067">ATP-binding</keyword>
<dbReference type="Gramene" id="KZM95168">
    <property type="protein sequence ID" value="KZM95168"/>
    <property type="gene ID" value="DCAR_018410"/>
</dbReference>
<dbReference type="EC" id="2.5.1.112" evidence="13"/>
<organism evidence="14">
    <name type="scientific">Daucus carota subsp. sativus</name>
    <name type="common">Carrot</name>
    <dbReference type="NCBI Taxonomy" id="79200"/>
    <lineage>
        <taxon>Eukaryota</taxon>
        <taxon>Viridiplantae</taxon>
        <taxon>Streptophyta</taxon>
        <taxon>Embryophyta</taxon>
        <taxon>Tracheophyta</taxon>
        <taxon>Spermatophyta</taxon>
        <taxon>Magnoliopsida</taxon>
        <taxon>eudicotyledons</taxon>
        <taxon>Gunneridae</taxon>
        <taxon>Pentapetalae</taxon>
        <taxon>asterids</taxon>
        <taxon>campanulids</taxon>
        <taxon>Apiales</taxon>
        <taxon>Apiaceae</taxon>
        <taxon>Apioideae</taxon>
        <taxon>Scandiceae</taxon>
        <taxon>Daucinae</taxon>
        <taxon>Daucus</taxon>
        <taxon>Daucus sect. Daucus</taxon>
    </lineage>
</organism>
<keyword evidence="3" id="KW-0150">Chloroplast</keyword>
<evidence type="ECO:0000256" key="9">
    <source>
        <dbReference type="ARBA" id="ARBA00022946"/>
    </source>
</evidence>
<comment type="function">
    <text evidence="12">Involved in cytokinin biosynthesis. Catalyzes the transfer of an isopentenyl group from dimethylallyl diphosphate (DMAPP) to ATP and ADP.</text>
</comment>
<evidence type="ECO:0000313" key="14">
    <source>
        <dbReference type="EMBL" id="KZM95168.1"/>
    </source>
</evidence>
<evidence type="ECO:0000256" key="11">
    <source>
        <dbReference type="ARBA" id="ARBA00052386"/>
    </source>
</evidence>
<evidence type="ECO:0000256" key="5">
    <source>
        <dbReference type="ARBA" id="ARBA00022679"/>
    </source>
</evidence>
<comment type="similarity">
    <text evidence="2">Belongs to the IPP transferase family.</text>
</comment>
<evidence type="ECO:0000256" key="7">
    <source>
        <dbReference type="ARBA" id="ARBA00022741"/>
    </source>
</evidence>
<dbReference type="OrthoDB" id="775260at2759"/>
<evidence type="ECO:0000256" key="6">
    <source>
        <dbReference type="ARBA" id="ARBA00022712"/>
    </source>
</evidence>
<keyword evidence="6" id="KW-0203">Cytokinin biosynthesis</keyword>
<dbReference type="EMBL" id="LNRQ01000005">
    <property type="protein sequence ID" value="KZM95168.1"/>
    <property type="molecule type" value="Genomic_DNA"/>
</dbReference>
<evidence type="ECO:0000256" key="10">
    <source>
        <dbReference type="ARBA" id="ARBA00051744"/>
    </source>
</evidence>
<dbReference type="STRING" id="79200.A0A164Z1A9"/>
<dbReference type="GO" id="GO:0006400">
    <property type="term" value="P:tRNA modification"/>
    <property type="evidence" value="ECO:0007669"/>
    <property type="project" value="TreeGrafter"/>
</dbReference>
<reference evidence="14" key="1">
    <citation type="journal article" date="2016" name="Nat. Genet.">
        <title>A high-quality carrot genome assembly provides new insights into carotenoid accumulation and asterid genome evolution.</title>
        <authorList>
            <person name="Iorizzo M."/>
            <person name="Ellison S."/>
            <person name="Senalik D."/>
            <person name="Zeng P."/>
            <person name="Satapoomin P."/>
            <person name="Huang J."/>
            <person name="Bowman M."/>
            <person name="Iovene M."/>
            <person name="Sanseverino W."/>
            <person name="Cavagnaro P."/>
            <person name="Yildiz M."/>
            <person name="Macko-Podgorni A."/>
            <person name="Moranska E."/>
            <person name="Grzebelus E."/>
            <person name="Grzebelus D."/>
            <person name="Ashrafi H."/>
            <person name="Zheng Z."/>
            <person name="Cheng S."/>
            <person name="Spooner D."/>
            <person name="Van Deynze A."/>
            <person name="Simon P."/>
        </authorList>
    </citation>
    <scope>NUCLEOTIDE SEQUENCE [LARGE SCALE GENOMIC DNA]</scope>
    <source>
        <tissue evidence="14">Leaf</tissue>
    </source>
</reference>
<dbReference type="GO" id="GO:0009824">
    <property type="term" value="F:AMP dimethylallyltransferase activity"/>
    <property type="evidence" value="ECO:0007669"/>
    <property type="project" value="UniProtKB-ARBA"/>
</dbReference>
<dbReference type="Gene3D" id="1.10.287.890">
    <property type="entry name" value="Crystal structure of tRNA isopentenylpyrophosphate transferase (bh2366) domain"/>
    <property type="match status" value="1"/>
</dbReference>
<proteinExistence type="inferred from homology"/>
<comment type="caution">
    <text evidence="14">The sequence shown here is derived from an EMBL/GenBank/DDBJ whole genome shotgun (WGS) entry which is preliminary data.</text>
</comment>
<keyword evidence="4" id="KW-0934">Plastid</keyword>
<dbReference type="FunFam" id="3.40.50.300:FF:000816">
    <property type="entry name" value="Adenylate isopentenyltransferase 5, chloroplastic"/>
    <property type="match status" value="1"/>
</dbReference>
<dbReference type="InterPro" id="IPR027417">
    <property type="entry name" value="P-loop_NTPase"/>
</dbReference>
<evidence type="ECO:0000256" key="12">
    <source>
        <dbReference type="ARBA" id="ARBA00055191"/>
    </source>
</evidence>
<dbReference type="InterPro" id="IPR039657">
    <property type="entry name" value="Dimethylallyltransferase"/>
</dbReference>
<keyword evidence="9" id="KW-0809">Transit peptide</keyword>
<dbReference type="AlphaFoldDB" id="A0A164Z1A9"/>
<evidence type="ECO:0000256" key="13">
    <source>
        <dbReference type="ARBA" id="ARBA00066838"/>
    </source>
</evidence>
<dbReference type="OMA" id="CGIPHHM"/>
<dbReference type="GO" id="GO:0005739">
    <property type="term" value="C:mitochondrion"/>
    <property type="evidence" value="ECO:0007669"/>
    <property type="project" value="TreeGrafter"/>
</dbReference>
<gene>
    <name evidence="14" type="ORF">DCAR_018410</name>
</gene>
<dbReference type="GO" id="GO:0009507">
    <property type="term" value="C:chloroplast"/>
    <property type="evidence" value="ECO:0007669"/>
    <property type="project" value="UniProtKB-SubCell"/>
</dbReference>
<dbReference type="Pfam" id="PF01715">
    <property type="entry name" value="IPPT"/>
    <property type="match status" value="2"/>
</dbReference>
<comment type="catalytic activity">
    <reaction evidence="11">
        <text>dimethylallyl diphosphate + ADP = N(6)-(dimethylallyl)adenosine 5'-diphosphate + diphosphate</text>
        <dbReference type="Rhea" id="RHEA:36327"/>
        <dbReference type="ChEBI" id="CHEBI:33019"/>
        <dbReference type="ChEBI" id="CHEBI:57623"/>
        <dbReference type="ChEBI" id="CHEBI:73533"/>
        <dbReference type="ChEBI" id="CHEBI:456216"/>
        <dbReference type="EC" id="2.5.1.112"/>
    </reaction>
</comment>
<dbReference type="PANTHER" id="PTHR11088">
    <property type="entry name" value="TRNA DIMETHYLALLYLTRANSFERASE"/>
    <property type="match status" value="1"/>
</dbReference>
<dbReference type="Gene3D" id="3.40.50.300">
    <property type="entry name" value="P-loop containing nucleotide triphosphate hydrolases"/>
    <property type="match status" value="1"/>
</dbReference>
<evidence type="ECO:0000256" key="4">
    <source>
        <dbReference type="ARBA" id="ARBA00022640"/>
    </source>
</evidence>
<dbReference type="FunFam" id="1.10.287.890:FF:000002">
    <property type="entry name" value="Adenylate isopentenyltransferase 5, chloroplastic"/>
    <property type="match status" value="1"/>
</dbReference>
<dbReference type="PANTHER" id="PTHR11088:SF74">
    <property type="entry name" value="ADENYLATE ISOPENTENYLTRANSFERASE 5, CHLOROPLASTIC"/>
    <property type="match status" value="1"/>
</dbReference>
<dbReference type="GO" id="GO:0052381">
    <property type="term" value="F:tRNA dimethylallyltransferase activity"/>
    <property type="evidence" value="ECO:0007669"/>
    <property type="project" value="TreeGrafter"/>
</dbReference>
<dbReference type="KEGG" id="dcr:108220426"/>
<evidence type="ECO:0000256" key="1">
    <source>
        <dbReference type="ARBA" id="ARBA00004229"/>
    </source>
</evidence>
<accession>A0A164Z1A9</accession>
<comment type="catalytic activity">
    <reaction evidence="10">
        <text>dimethylallyl diphosphate + ATP = N(6)-(dimethylallyl)adenosine 5'-triphosphate + diphosphate</text>
        <dbReference type="Rhea" id="RHEA:36331"/>
        <dbReference type="ChEBI" id="CHEBI:30616"/>
        <dbReference type="ChEBI" id="CHEBI:33019"/>
        <dbReference type="ChEBI" id="CHEBI:57623"/>
        <dbReference type="ChEBI" id="CHEBI:73532"/>
        <dbReference type="EC" id="2.5.1.112"/>
    </reaction>
</comment>
<name>A0A164Z1A9_DAUCS</name>
<evidence type="ECO:0000256" key="8">
    <source>
        <dbReference type="ARBA" id="ARBA00022840"/>
    </source>
</evidence>
<dbReference type="GO" id="GO:0009691">
    <property type="term" value="P:cytokinin biosynthetic process"/>
    <property type="evidence" value="ECO:0007669"/>
    <property type="project" value="UniProtKB-KW"/>
</dbReference>
<evidence type="ECO:0000256" key="3">
    <source>
        <dbReference type="ARBA" id="ARBA00022528"/>
    </source>
</evidence>
<sequence>MRMSMLTCKQIAPSLSIPDGRQVLPFLRSSRPPKEKVVVVMGATGTGKSKLSIDLATRFSGEVVNSDKMQVYEGLDIITNKITEEEACDVPHHLLGIIDPNVDFTSTNFCSMASLAIRSIAGRRKLPIIVGGSNSFIEALVDDETHEFRSRYECCFLWVDVSMPVLHRFVSERVDRMVENGMVDEARQMFSLDADYSKGVTKAIGLPEFDQYFRVEPYVDLETRAKLCQEAIDEVKNNTCKLACRQLEKIYRLRNNKGWKVHRLDATDAFLKNGKESDKAWNELVAAPSMVILSRFLNNFGPNIYMNPTTVRGTAMETAMVTATH</sequence>
<comment type="subcellular location">
    <subcellularLocation>
        <location evidence="1">Plastid</location>
        <location evidence="1">Chloroplast</location>
    </subcellularLocation>
</comment>
<evidence type="ECO:0000256" key="2">
    <source>
        <dbReference type="ARBA" id="ARBA00005842"/>
    </source>
</evidence>